<dbReference type="SUPFAM" id="SSF55620">
    <property type="entry name" value="Tetrahydrobiopterin biosynthesis enzymes-like"/>
    <property type="match status" value="1"/>
</dbReference>
<dbReference type="InterPro" id="IPR001474">
    <property type="entry name" value="GTP_CycHdrlase_I"/>
</dbReference>
<feature type="domain" description="GTP cyclohydrolase I" evidence="9">
    <location>
        <begin position="41"/>
        <end position="217"/>
    </location>
</feature>
<keyword evidence="8" id="KW-0479">Metal-binding</keyword>
<evidence type="ECO:0000256" key="2">
    <source>
        <dbReference type="ARBA" id="ARBA00005080"/>
    </source>
</evidence>
<dbReference type="Gene3D" id="3.30.1130.10">
    <property type="match status" value="1"/>
</dbReference>
<dbReference type="RefSeq" id="WP_183263780.1">
    <property type="nucleotide sequence ID" value="NZ_BAAAVZ010000009.1"/>
</dbReference>
<comment type="caution">
    <text evidence="10">The sequence shown here is derived from an EMBL/GenBank/DDBJ whole genome shotgun (WGS) entry which is preliminary data.</text>
</comment>
<evidence type="ECO:0000256" key="6">
    <source>
        <dbReference type="ARBA" id="ARBA00022801"/>
    </source>
</evidence>
<dbReference type="Gene3D" id="1.10.286.10">
    <property type="match status" value="1"/>
</dbReference>
<dbReference type="NCBIfam" id="TIGR00063">
    <property type="entry name" value="folE"/>
    <property type="match status" value="1"/>
</dbReference>
<keyword evidence="7 8" id="KW-0342">GTP-binding</keyword>
<feature type="binding site" evidence="8">
    <location>
        <position position="114"/>
    </location>
    <ligand>
        <name>Zn(2+)</name>
        <dbReference type="ChEBI" id="CHEBI:29105"/>
    </ligand>
</feature>
<dbReference type="NCBIfam" id="NF006825">
    <property type="entry name" value="PRK09347.1-2"/>
    <property type="match status" value="1"/>
</dbReference>
<dbReference type="GO" id="GO:0003934">
    <property type="term" value="F:GTP cyclohydrolase I activity"/>
    <property type="evidence" value="ECO:0007669"/>
    <property type="project" value="UniProtKB-EC"/>
</dbReference>
<comment type="subunit">
    <text evidence="8">Homopolymer.</text>
</comment>
<evidence type="ECO:0000256" key="4">
    <source>
        <dbReference type="ARBA" id="ARBA00011857"/>
    </source>
</evidence>
<dbReference type="EMBL" id="JACHOT010000006">
    <property type="protein sequence ID" value="MBB4652136.1"/>
    <property type="molecule type" value="Genomic_DNA"/>
</dbReference>
<dbReference type="Pfam" id="PF01227">
    <property type="entry name" value="GTP_cyclohydroI"/>
    <property type="match status" value="1"/>
</dbReference>
<keyword evidence="8" id="KW-0862">Zinc</keyword>
<evidence type="ECO:0000256" key="8">
    <source>
        <dbReference type="HAMAP-Rule" id="MF_00223"/>
    </source>
</evidence>
<dbReference type="PROSITE" id="PS00860">
    <property type="entry name" value="GTP_CYCLOHYDROL_1_2"/>
    <property type="match status" value="1"/>
</dbReference>
<evidence type="ECO:0000256" key="3">
    <source>
        <dbReference type="ARBA" id="ARBA00008085"/>
    </source>
</evidence>
<evidence type="ECO:0000259" key="9">
    <source>
        <dbReference type="Pfam" id="PF01227"/>
    </source>
</evidence>
<reference evidence="10 11" key="1">
    <citation type="submission" date="2020-08" db="EMBL/GenBank/DDBJ databases">
        <title>Genomic Encyclopedia of Type Strains, Phase IV (KMG-IV): sequencing the most valuable type-strain genomes for metagenomic binning, comparative biology and taxonomic classification.</title>
        <authorList>
            <person name="Goeker M."/>
        </authorList>
    </citation>
    <scope>NUCLEOTIDE SEQUENCE [LARGE SCALE GENOMIC DNA]</scope>
    <source>
        <strain evidence="10 11">DSM 7050</strain>
    </source>
</reference>
<comment type="catalytic activity">
    <reaction evidence="1 8">
        <text>GTP + H2O = 7,8-dihydroneopterin 3'-triphosphate + formate + H(+)</text>
        <dbReference type="Rhea" id="RHEA:17473"/>
        <dbReference type="ChEBI" id="CHEBI:15377"/>
        <dbReference type="ChEBI" id="CHEBI:15378"/>
        <dbReference type="ChEBI" id="CHEBI:15740"/>
        <dbReference type="ChEBI" id="CHEBI:37565"/>
        <dbReference type="ChEBI" id="CHEBI:58462"/>
        <dbReference type="EC" id="3.5.4.16"/>
    </reaction>
</comment>
<keyword evidence="5 8" id="KW-0554">One-carbon metabolism</keyword>
<comment type="subunit">
    <text evidence="4">Toroid-shaped homodecamer, composed of two pentamers of five dimers.</text>
</comment>
<accession>A0ABR6L5Q0</accession>
<protein>
    <recommendedName>
        <fullName evidence="8">GTP cyclohydrolase 1</fullName>
        <ecNumber evidence="8">3.5.4.16</ecNumber>
    </recommendedName>
    <alternativeName>
        <fullName evidence="8">GTP cyclohydrolase I</fullName>
        <shortName evidence="8">GTP-CH-I</shortName>
    </alternativeName>
</protein>
<dbReference type="Proteomes" id="UP000539538">
    <property type="component" value="Unassembled WGS sequence"/>
</dbReference>
<keyword evidence="6 8" id="KW-0378">Hydrolase</keyword>
<proteinExistence type="inferred from homology"/>
<evidence type="ECO:0000313" key="10">
    <source>
        <dbReference type="EMBL" id="MBB4652136.1"/>
    </source>
</evidence>
<dbReference type="EC" id="3.5.4.16" evidence="8"/>
<feature type="binding site" evidence="8">
    <location>
        <position position="111"/>
    </location>
    <ligand>
        <name>Zn(2+)</name>
        <dbReference type="ChEBI" id="CHEBI:29105"/>
    </ligand>
</feature>
<comment type="pathway">
    <text evidence="2 8">Cofactor biosynthesis; 7,8-dihydroneopterin triphosphate biosynthesis; 7,8-dihydroneopterin triphosphate from GTP: step 1/1.</text>
</comment>
<sequence>MDTRAELPTREYTPTDATHTASGQCLSGLLLAGRPTRLEAEAAVRTLIRWAGDNPARPGLLDTPARVARAYEEWFGGYDQDPVALLERTFDEIGGYNHAVELRDIPFDSFCEHHMAAIRGKAHIAYMPVNRVVGISKLARVVDACARRLQIQERLTDDIAIAIEDALQPAGVAVIIEAEHGCMTSRGVHAHGTRMVTKRMLGVFETDADLRREFLSSLGM</sequence>
<evidence type="ECO:0000313" key="11">
    <source>
        <dbReference type="Proteomes" id="UP000539538"/>
    </source>
</evidence>
<dbReference type="NCBIfam" id="NF006826">
    <property type="entry name" value="PRK09347.1-3"/>
    <property type="match status" value="1"/>
</dbReference>
<dbReference type="InterPro" id="IPR018234">
    <property type="entry name" value="GTP_CycHdrlase_I_CS"/>
</dbReference>
<dbReference type="PANTHER" id="PTHR11109:SF7">
    <property type="entry name" value="GTP CYCLOHYDROLASE 1"/>
    <property type="match status" value="1"/>
</dbReference>
<keyword evidence="8" id="KW-0547">Nucleotide-binding</keyword>
<dbReference type="InterPro" id="IPR020602">
    <property type="entry name" value="GTP_CycHdrlase_I_dom"/>
</dbReference>
<evidence type="ECO:0000256" key="1">
    <source>
        <dbReference type="ARBA" id="ARBA00001052"/>
    </source>
</evidence>
<evidence type="ECO:0000256" key="7">
    <source>
        <dbReference type="ARBA" id="ARBA00023134"/>
    </source>
</evidence>
<keyword evidence="11" id="KW-1185">Reference proteome</keyword>
<feature type="binding site" evidence="8">
    <location>
        <position position="182"/>
    </location>
    <ligand>
        <name>Zn(2+)</name>
        <dbReference type="ChEBI" id="CHEBI:29105"/>
    </ligand>
</feature>
<organism evidence="10 11">
    <name type="scientific">Aminobacter niigataensis</name>
    <dbReference type="NCBI Taxonomy" id="83265"/>
    <lineage>
        <taxon>Bacteria</taxon>
        <taxon>Pseudomonadati</taxon>
        <taxon>Pseudomonadota</taxon>
        <taxon>Alphaproteobacteria</taxon>
        <taxon>Hyphomicrobiales</taxon>
        <taxon>Phyllobacteriaceae</taxon>
        <taxon>Aminobacter</taxon>
    </lineage>
</organism>
<dbReference type="HAMAP" id="MF_00223">
    <property type="entry name" value="FolE"/>
    <property type="match status" value="1"/>
</dbReference>
<dbReference type="PANTHER" id="PTHR11109">
    <property type="entry name" value="GTP CYCLOHYDROLASE I"/>
    <property type="match status" value="1"/>
</dbReference>
<name>A0ABR6L5Q0_9HYPH</name>
<dbReference type="InterPro" id="IPR043133">
    <property type="entry name" value="GTP-CH-I_C/QueF"/>
</dbReference>
<evidence type="ECO:0000256" key="5">
    <source>
        <dbReference type="ARBA" id="ARBA00022563"/>
    </source>
</evidence>
<dbReference type="InterPro" id="IPR043134">
    <property type="entry name" value="GTP-CH-I_N"/>
</dbReference>
<comment type="similarity">
    <text evidence="3 8">Belongs to the GTP cyclohydrolase I family.</text>
</comment>
<gene>
    <name evidence="8" type="primary">folE</name>
    <name evidence="10" type="ORF">GGQ99_003912</name>
</gene>